<dbReference type="Proteomes" id="UP000275385">
    <property type="component" value="Unassembled WGS sequence"/>
</dbReference>
<dbReference type="Pfam" id="PF06108">
    <property type="entry name" value="DUF952"/>
    <property type="match status" value="1"/>
</dbReference>
<dbReference type="STRING" id="177199.A0A420YFV7"/>
<name>A0A420YFV7_9PEZI</name>
<organism evidence="1 2">
    <name type="scientific">Coniochaeta pulveracea</name>
    <dbReference type="NCBI Taxonomy" id="177199"/>
    <lineage>
        <taxon>Eukaryota</taxon>
        <taxon>Fungi</taxon>
        <taxon>Dikarya</taxon>
        <taxon>Ascomycota</taxon>
        <taxon>Pezizomycotina</taxon>
        <taxon>Sordariomycetes</taxon>
        <taxon>Sordariomycetidae</taxon>
        <taxon>Coniochaetales</taxon>
        <taxon>Coniochaetaceae</taxon>
        <taxon>Coniochaeta</taxon>
    </lineage>
</organism>
<dbReference type="SUPFAM" id="SSF56399">
    <property type="entry name" value="ADP-ribosylation"/>
    <property type="match status" value="1"/>
</dbReference>
<accession>A0A420YFV7</accession>
<evidence type="ECO:0000313" key="2">
    <source>
        <dbReference type="Proteomes" id="UP000275385"/>
    </source>
</evidence>
<dbReference type="EMBL" id="QVQW01000013">
    <property type="protein sequence ID" value="RKU46570.1"/>
    <property type="molecule type" value="Genomic_DNA"/>
</dbReference>
<dbReference type="Gene3D" id="3.20.170.20">
    <property type="entry name" value="Protein of unknown function DUF952"/>
    <property type="match status" value="1"/>
</dbReference>
<dbReference type="InterPro" id="IPR009297">
    <property type="entry name" value="DUF952"/>
</dbReference>
<keyword evidence="2" id="KW-1185">Reference proteome</keyword>
<dbReference type="PANTHER" id="PTHR34129">
    <property type="entry name" value="BLR1139 PROTEIN"/>
    <property type="match status" value="1"/>
</dbReference>
<evidence type="ECO:0000313" key="1">
    <source>
        <dbReference type="EMBL" id="RKU46570.1"/>
    </source>
</evidence>
<reference evidence="1 2" key="1">
    <citation type="submission" date="2018-08" db="EMBL/GenBank/DDBJ databases">
        <title>Draft genome of the lignicolous fungus Coniochaeta pulveracea.</title>
        <authorList>
            <person name="Borstlap C.J."/>
            <person name="De Witt R.N."/>
            <person name="Botha A."/>
            <person name="Volschenk H."/>
        </authorList>
    </citation>
    <scope>NUCLEOTIDE SEQUENCE [LARGE SCALE GENOMIC DNA]</scope>
    <source>
        <strain evidence="1 2">CAB683</strain>
    </source>
</reference>
<dbReference type="AlphaFoldDB" id="A0A420YFV7"/>
<protein>
    <recommendedName>
        <fullName evidence="3">DUF952 domain-containing protein</fullName>
    </recommendedName>
</protein>
<gene>
    <name evidence="1" type="ORF">DL546_004100</name>
</gene>
<sequence>MPAPHPLPRYVYKILPSAPPSPIPEPYPLSDLDKKDGFIHLSTSSQVPKTADLFFTHSNSIWLFKIPLAKFSQEKVKWEDAGESTFPHLYGNFGGSDVEDVSEFKRQDGMTWGQVFQESGWLV</sequence>
<dbReference type="OrthoDB" id="3335358at2759"/>
<comment type="caution">
    <text evidence="1">The sequence shown here is derived from an EMBL/GenBank/DDBJ whole genome shotgun (WGS) entry which is preliminary data.</text>
</comment>
<dbReference type="PANTHER" id="PTHR34129:SF1">
    <property type="entry name" value="DUF952 DOMAIN-CONTAINING PROTEIN"/>
    <property type="match status" value="1"/>
</dbReference>
<proteinExistence type="predicted"/>
<evidence type="ECO:0008006" key="3">
    <source>
        <dbReference type="Google" id="ProtNLM"/>
    </source>
</evidence>